<sequence>MADPASGAGSALDGAELPAAGDLLLTDVLGACVAALDPALPGGDSGAASRVGLEAGGHRQVLVVLADGLGRVPLEARIGHAPVLRAHRGDTAVAHTIAPSTTAAAITAFATGRRPGATRMVGYSVLRGDAPRADGSAPEVMNLLAFAEGVDPVQWQPCDTIFERLSRAGVGSCVVSPPTFANSGLTRAALRGARHVGAVSWSQRMRAALRELQAGTPLVYLYWSDIDHVGHHHGCGSEQWTAALEDFDAGLGALLRRLPEQVAVMLTADHGMVDTGPDLLIDLARRPDLDEGVDAIAGEARSVHVHARPGRGPEVLARWREILGDGAWILGPEEMPGVLGEGPGSALIGDALVFPSGRAGIVDSRWQTPASIAQVGVHGSLTPDEMLIPVVRLA</sequence>
<evidence type="ECO:0000313" key="2">
    <source>
        <dbReference type="Proteomes" id="UP001596527"/>
    </source>
</evidence>
<dbReference type="Gene3D" id="3.40.720.10">
    <property type="entry name" value="Alkaline Phosphatase, subunit A"/>
    <property type="match status" value="1"/>
</dbReference>
<dbReference type="EMBL" id="JBHTEF010000001">
    <property type="protein sequence ID" value="MFC7580316.1"/>
    <property type="molecule type" value="Genomic_DNA"/>
</dbReference>
<comment type="caution">
    <text evidence="1">The sequence shown here is derived from an EMBL/GenBank/DDBJ whole genome shotgun (WGS) entry which is preliminary data.</text>
</comment>
<gene>
    <name evidence="1" type="ORF">ACFQWG_03635</name>
</gene>
<dbReference type="RefSeq" id="WP_380972204.1">
    <property type="nucleotide sequence ID" value="NZ_JBHTEF010000001.1"/>
</dbReference>
<protein>
    <submittedName>
        <fullName evidence="1">Alkaline phosphatase family protein</fullName>
    </submittedName>
</protein>
<dbReference type="PANTHER" id="PTHR10151">
    <property type="entry name" value="ECTONUCLEOTIDE PYROPHOSPHATASE/PHOSPHODIESTERASE"/>
    <property type="match status" value="1"/>
</dbReference>
<reference evidence="2" key="1">
    <citation type="journal article" date="2019" name="Int. J. Syst. Evol. Microbiol.">
        <title>The Global Catalogue of Microorganisms (GCM) 10K type strain sequencing project: providing services to taxonomists for standard genome sequencing and annotation.</title>
        <authorList>
            <consortium name="The Broad Institute Genomics Platform"/>
            <consortium name="The Broad Institute Genome Sequencing Center for Infectious Disease"/>
            <person name="Wu L."/>
            <person name="Ma J."/>
        </authorList>
    </citation>
    <scope>NUCLEOTIDE SEQUENCE [LARGE SCALE GENOMIC DNA]</scope>
    <source>
        <strain evidence="2">CCUG 56698</strain>
    </source>
</reference>
<dbReference type="SUPFAM" id="SSF53649">
    <property type="entry name" value="Alkaline phosphatase-like"/>
    <property type="match status" value="1"/>
</dbReference>
<dbReference type="Pfam" id="PF01663">
    <property type="entry name" value="Phosphodiest"/>
    <property type="match status" value="1"/>
</dbReference>
<dbReference type="Proteomes" id="UP001596527">
    <property type="component" value="Unassembled WGS sequence"/>
</dbReference>
<evidence type="ECO:0000313" key="1">
    <source>
        <dbReference type="EMBL" id="MFC7580316.1"/>
    </source>
</evidence>
<proteinExistence type="predicted"/>
<name>A0ABW2SLE0_9ACTO</name>
<organism evidence="1 2">
    <name type="scientific">Schaalia naturae</name>
    <dbReference type="NCBI Taxonomy" id="635203"/>
    <lineage>
        <taxon>Bacteria</taxon>
        <taxon>Bacillati</taxon>
        <taxon>Actinomycetota</taxon>
        <taxon>Actinomycetes</taxon>
        <taxon>Actinomycetales</taxon>
        <taxon>Actinomycetaceae</taxon>
        <taxon>Schaalia</taxon>
    </lineage>
</organism>
<dbReference type="InterPro" id="IPR002591">
    <property type="entry name" value="Phosphodiest/P_Trfase"/>
</dbReference>
<dbReference type="PANTHER" id="PTHR10151:SF120">
    <property type="entry name" value="BIS(5'-ADENOSYL)-TRIPHOSPHATASE"/>
    <property type="match status" value="1"/>
</dbReference>
<accession>A0ABW2SLE0</accession>
<keyword evidence="2" id="KW-1185">Reference proteome</keyword>
<dbReference type="InterPro" id="IPR017850">
    <property type="entry name" value="Alkaline_phosphatase_core_sf"/>
</dbReference>